<dbReference type="InterPro" id="IPR043519">
    <property type="entry name" value="NT_sf"/>
</dbReference>
<dbReference type="InterPro" id="IPR006116">
    <property type="entry name" value="NT_2-5OAS_ClassI-CCAase"/>
</dbReference>
<organism evidence="6 7">
    <name type="scientific">Candidatus Magasanikbacteria bacterium CG10_big_fil_rev_8_21_14_0_10_36_32</name>
    <dbReference type="NCBI Taxonomy" id="1974646"/>
    <lineage>
        <taxon>Bacteria</taxon>
        <taxon>Candidatus Magasanikiibacteriota</taxon>
    </lineage>
</organism>
<dbReference type="Pfam" id="PF26305">
    <property type="entry name" value="CD_NTase_C"/>
    <property type="match status" value="1"/>
</dbReference>
<sequence>MPIHNIPSDLIEPLVKGPSPTKTTQVANLQNYIQELLSNTHHTFLQGSYKNDTAISDINDVDIVAVRLTTYSGTFSSMHFEQSIPWEDIFSEIERKLRSQTRYTWTVTRGDKCIKIRGTFNADVVPAVQIGQDHLVDPIAVYSFRDGREKINYPRDHYENGIQKNDLTDGKYKPVVRMFKNWVKNHFPDNNIISSFKTEALVHDVETSNFRDDYGIGFYIIADAIIQKLCQCNVLPMRLPSVCRQEDIGANWGTSERNQFLQRLQESNNYVLHALRETTVIGATENWKRAFNI</sequence>
<proteinExistence type="predicted"/>
<dbReference type="AlphaFoldDB" id="A0A2M6W7F6"/>
<evidence type="ECO:0000256" key="4">
    <source>
        <dbReference type="ARBA" id="ARBA00023118"/>
    </source>
</evidence>
<dbReference type="InterPro" id="IPR058909">
    <property type="entry name" value="CD_NTase_C"/>
</dbReference>
<feature type="domain" description="cGAS/DncV-like nucleotidyltransferase C-terminal helical" evidence="5">
    <location>
        <begin position="159"/>
        <end position="231"/>
    </location>
</feature>
<accession>A0A2M6W7F6</accession>
<dbReference type="CDD" id="cd05400">
    <property type="entry name" value="NT_2-5OAS_ClassI-CCAase"/>
    <property type="match status" value="1"/>
</dbReference>
<gene>
    <name evidence="6" type="ORF">COU29_02770</name>
</gene>
<dbReference type="EMBL" id="PFBV01000003">
    <property type="protein sequence ID" value="PIT88665.1"/>
    <property type="molecule type" value="Genomic_DNA"/>
</dbReference>
<evidence type="ECO:0000256" key="3">
    <source>
        <dbReference type="ARBA" id="ARBA00022741"/>
    </source>
</evidence>
<keyword evidence="2" id="KW-0548">Nucleotidyltransferase</keyword>
<dbReference type="Proteomes" id="UP000231426">
    <property type="component" value="Unassembled WGS sequence"/>
</dbReference>
<keyword evidence="4" id="KW-0051">Antiviral defense</keyword>
<evidence type="ECO:0000259" key="5">
    <source>
        <dbReference type="Pfam" id="PF26305"/>
    </source>
</evidence>
<evidence type="ECO:0000256" key="2">
    <source>
        <dbReference type="ARBA" id="ARBA00022695"/>
    </source>
</evidence>
<evidence type="ECO:0000256" key="1">
    <source>
        <dbReference type="ARBA" id="ARBA00022679"/>
    </source>
</evidence>
<dbReference type="Gene3D" id="3.30.460.10">
    <property type="entry name" value="Beta Polymerase, domain 2"/>
    <property type="match status" value="1"/>
</dbReference>
<comment type="caution">
    <text evidence="6">The sequence shown here is derived from an EMBL/GenBank/DDBJ whole genome shotgun (WGS) entry which is preliminary data.</text>
</comment>
<reference evidence="7" key="1">
    <citation type="submission" date="2017-09" db="EMBL/GenBank/DDBJ databases">
        <title>Depth-based differentiation of microbial function through sediment-hosted aquifers and enrichment of novel symbionts in the deep terrestrial subsurface.</title>
        <authorList>
            <person name="Probst A.J."/>
            <person name="Ladd B."/>
            <person name="Jarett J.K."/>
            <person name="Geller-Mcgrath D.E."/>
            <person name="Sieber C.M.K."/>
            <person name="Emerson J.B."/>
            <person name="Anantharaman K."/>
            <person name="Thomas B.C."/>
            <person name="Malmstrom R."/>
            <person name="Stieglmeier M."/>
            <person name="Klingl A."/>
            <person name="Woyke T."/>
            <person name="Ryan C.M."/>
            <person name="Banfield J.F."/>
        </authorList>
    </citation>
    <scope>NUCLEOTIDE SEQUENCE [LARGE SCALE GENOMIC DNA]</scope>
</reference>
<protein>
    <recommendedName>
        <fullName evidence="5">cGAS/DncV-like nucleotidyltransferase C-terminal helical domain-containing protein</fullName>
    </recommendedName>
</protein>
<evidence type="ECO:0000313" key="6">
    <source>
        <dbReference type="EMBL" id="PIT88665.1"/>
    </source>
</evidence>
<keyword evidence="3" id="KW-0547">Nucleotide-binding</keyword>
<dbReference type="GO" id="GO:0051607">
    <property type="term" value="P:defense response to virus"/>
    <property type="evidence" value="ECO:0007669"/>
    <property type="project" value="UniProtKB-KW"/>
</dbReference>
<dbReference type="SUPFAM" id="SSF81301">
    <property type="entry name" value="Nucleotidyltransferase"/>
    <property type="match status" value="1"/>
</dbReference>
<keyword evidence="1" id="KW-0808">Transferase</keyword>
<dbReference type="GO" id="GO:0016779">
    <property type="term" value="F:nucleotidyltransferase activity"/>
    <property type="evidence" value="ECO:0007669"/>
    <property type="project" value="InterPro"/>
</dbReference>
<evidence type="ECO:0000313" key="7">
    <source>
        <dbReference type="Proteomes" id="UP000231426"/>
    </source>
</evidence>
<name>A0A2M6W7F6_9BACT</name>